<keyword evidence="3 6" id="KW-0863">Zinc-finger</keyword>
<comment type="subcellular location">
    <subcellularLocation>
        <location evidence="1">Nucleus</location>
    </subcellularLocation>
</comment>
<keyword evidence="10" id="KW-1185">Reference proteome</keyword>
<evidence type="ECO:0000256" key="7">
    <source>
        <dbReference type="SAM" id="MobiDB-lite"/>
    </source>
</evidence>
<sequence>MASNDMAMRDAPLDGPEPPEKAPASPVAKAEPPHSPHDQNTLIAFIDPQAANEESIKVLSHRGSTAQPDAIQDTVTVQAKKRPTPRSTTKKGMAKSNKKNTSSKKNTKPAPSATGTDPPSDDDPDQAGPYCICRGPDDYTPMIECDACKDWFHAKCVQLTESEMKLADKYFCPNCEAAGHGATMWKPMCRNKDCNEPAATGSKYCAPACGMQMMADMLKRGGPVGATADPQGGPLCAEHLKALLHVAPDLKSFHALGSKVFLADGKMPVTFTPAENARLAAMADRKEDLRAQRTLCKERSKFITKCREALVTYAEKECLNVKDVCGYDSRLAWSDARFAEFVARGGDEMEVDGEEGKFLCPRKRCERHRNWQKGSLQDVRLEEGRLADEMRQVDREEEELREGAMLRARNEGAGGEPPGYVVMAGE</sequence>
<dbReference type="InterPro" id="IPR001965">
    <property type="entry name" value="Znf_PHD"/>
</dbReference>
<feature type="domain" description="PHD-type" evidence="8">
    <location>
        <begin position="128"/>
        <end position="178"/>
    </location>
</feature>
<dbReference type="GO" id="GO:0048188">
    <property type="term" value="C:Set1C/COMPASS complex"/>
    <property type="evidence" value="ECO:0007669"/>
    <property type="project" value="InterPro"/>
</dbReference>
<dbReference type="AlphaFoldDB" id="A0A6G1HHS7"/>
<feature type="compositionally biased region" description="Polar residues" evidence="7">
    <location>
        <begin position="62"/>
        <end position="77"/>
    </location>
</feature>
<dbReference type="PROSITE" id="PS01359">
    <property type="entry name" value="ZF_PHD_1"/>
    <property type="match status" value="1"/>
</dbReference>
<evidence type="ECO:0000256" key="5">
    <source>
        <dbReference type="ARBA" id="ARBA00023242"/>
    </source>
</evidence>
<dbReference type="Proteomes" id="UP000799640">
    <property type="component" value="Unassembled WGS sequence"/>
</dbReference>
<evidence type="ECO:0000313" key="9">
    <source>
        <dbReference type="EMBL" id="KAF2395542.1"/>
    </source>
</evidence>
<evidence type="ECO:0000256" key="1">
    <source>
        <dbReference type="ARBA" id="ARBA00004123"/>
    </source>
</evidence>
<evidence type="ECO:0000259" key="8">
    <source>
        <dbReference type="PROSITE" id="PS50016"/>
    </source>
</evidence>
<gene>
    <name evidence="9" type="ORF">EJ06DRAFT_552268</name>
</gene>
<dbReference type="Pfam" id="PF00628">
    <property type="entry name" value="PHD"/>
    <property type="match status" value="1"/>
</dbReference>
<dbReference type="PANTHER" id="PTHR46174">
    <property type="entry name" value="CXXC-TYPE ZINC FINGER PROTEIN 1"/>
    <property type="match status" value="1"/>
</dbReference>
<feature type="region of interest" description="Disordered" evidence="7">
    <location>
        <begin position="1"/>
        <end position="128"/>
    </location>
</feature>
<dbReference type="InterPro" id="IPR013083">
    <property type="entry name" value="Znf_RING/FYVE/PHD"/>
</dbReference>
<keyword evidence="4" id="KW-0862">Zinc</keyword>
<dbReference type="InterPro" id="IPR019786">
    <property type="entry name" value="Zinc_finger_PHD-type_CS"/>
</dbReference>
<dbReference type="EMBL" id="ML996714">
    <property type="protein sequence ID" value="KAF2395542.1"/>
    <property type="molecule type" value="Genomic_DNA"/>
</dbReference>
<dbReference type="Gene3D" id="3.30.40.10">
    <property type="entry name" value="Zinc/RING finger domain, C3HC4 (zinc finger)"/>
    <property type="match status" value="1"/>
</dbReference>
<evidence type="ECO:0000256" key="6">
    <source>
        <dbReference type="PROSITE-ProRule" id="PRU00146"/>
    </source>
</evidence>
<dbReference type="InterPro" id="IPR037869">
    <property type="entry name" value="Spp1/CFP1"/>
</dbReference>
<dbReference type="OrthoDB" id="436852at2759"/>
<dbReference type="PROSITE" id="PS50016">
    <property type="entry name" value="ZF_PHD_2"/>
    <property type="match status" value="1"/>
</dbReference>
<dbReference type="SMART" id="SM00249">
    <property type="entry name" value="PHD"/>
    <property type="match status" value="1"/>
</dbReference>
<evidence type="ECO:0000256" key="3">
    <source>
        <dbReference type="ARBA" id="ARBA00022771"/>
    </source>
</evidence>
<accession>A0A6G1HHS7</accession>
<evidence type="ECO:0000256" key="2">
    <source>
        <dbReference type="ARBA" id="ARBA00022723"/>
    </source>
</evidence>
<keyword evidence="2" id="KW-0479">Metal-binding</keyword>
<feature type="compositionally biased region" description="Basic residues" evidence="7">
    <location>
        <begin position="79"/>
        <end position="107"/>
    </location>
</feature>
<proteinExistence type="predicted"/>
<evidence type="ECO:0000313" key="10">
    <source>
        <dbReference type="Proteomes" id="UP000799640"/>
    </source>
</evidence>
<dbReference type="InterPro" id="IPR011011">
    <property type="entry name" value="Znf_FYVE_PHD"/>
</dbReference>
<dbReference type="PANTHER" id="PTHR46174:SF1">
    <property type="entry name" value="CXXC-TYPE ZINC FINGER PROTEIN 1"/>
    <property type="match status" value="1"/>
</dbReference>
<reference evidence="9" key="1">
    <citation type="journal article" date="2020" name="Stud. Mycol.">
        <title>101 Dothideomycetes genomes: a test case for predicting lifestyles and emergence of pathogens.</title>
        <authorList>
            <person name="Haridas S."/>
            <person name="Albert R."/>
            <person name="Binder M."/>
            <person name="Bloem J."/>
            <person name="Labutti K."/>
            <person name="Salamov A."/>
            <person name="Andreopoulos B."/>
            <person name="Baker S."/>
            <person name="Barry K."/>
            <person name="Bills G."/>
            <person name="Bluhm B."/>
            <person name="Cannon C."/>
            <person name="Castanera R."/>
            <person name="Culley D."/>
            <person name="Daum C."/>
            <person name="Ezra D."/>
            <person name="Gonzalez J."/>
            <person name="Henrissat B."/>
            <person name="Kuo A."/>
            <person name="Liang C."/>
            <person name="Lipzen A."/>
            <person name="Lutzoni F."/>
            <person name="Magnuson J."/>
            <person name="Mondo S."/>
            <person name="Nolan M."/>
            <person name="Ohm R."/>
            <person name="Pangilinan J."/>
            <person name="Park H.-J."/>
            <person name="Ramirez L."/>
            <person name="Alfaro M."/>
            <person name="Sun H."/>
            <person name="Tritt A."/>
            <person name="Yoshinaga Y."/>
            <person name="Zwiers L.-H."/>
            <person name="Turgeon B."/>
            <person name="Goodwin S."/>
            <person name="Spatafora J."/>
            <person name="Crous P."/>
            <person name="Grigoriev I."/>
        </authorList>
    </citation>
    <scope>NUCLEOTIDE SEQUENCE</scope>
    <source>
        <strain evidence="9">CBS 262.69</strain>
    </source>
</reference>
<dbReference type="GO" id="GO:0008270">
    <property type="term" value="F:zinc ion binding"/>
    <property type="evidence" value="ECO:0007669"/>
    <property type="project" value="UniProtKB-KW"/>
</dbReference>
<dbReference type="InterPro" id="IPR019787">
    <property type="entry name" value="Znf_PHD-finger"/>
</dbReference>
<protein>
    <submittedName>
        <fullName evidence="9">PHD-domain-containing protein</fullName>
    </submittedName>
</protein>
<feature type="region of interest" description="Disordered" evidence="7">
    <location>
        <begin position="407"/>
        <end position="426"/>
    </location>
</feature>
<evidence type="ECO:0000256" key="4">
    <source>
        <dbReference type="ARBA" id="ARBA00022833"/>
    </source>
</evidence>
<name>A0A6G1HHS7_9PEZI</name>
<dbReference type="GO" id="GO:0045893">
    <property type="term" value="P:positive regulation of DNA-templated transcription"/>
    <property type="evidence" value="ECO:0007669"/>
    <property type="project" value="TreeGrafter"/>
</dbReference>
<keyword evidence="5" id="KW-0539">Nucleus</keyword>
<organism evidence="9 10">
    <name type="scientific">Trichodelitschia bisporula</name>
    <dbReference type="NCBI Taxonomy" id="703511"/>
    <lineage>
        <taxon>Eukaryota</taxon>
        <taxon>Fungi</taxon>
        <taxon>Dikarya</taxon>
        <taxon>Ascomycota</taxon>
        <taxon>Pezizomycotina</taxon>
        <taxon>Dothideomycetes</taxon>
        <taxon>Dothideomycetes incertae sedis</taxon>
        <taxon>Phaeotrichales</taxon>
        <taxon>Phaeotrichaceae</taxon>
        <taxon>Trichodelitschia</taxon>
    </lineage>
</organism>
<dbReference type="SUPFAM" id="SSF57903">
    <property type="entry name" value="FYVE/PHD zinc finger"/>
    <property type="match status" value="1"/>
</dbReference>